<dbReference type="PRINTS" id="PR00702">
    <property type="entry name" value="ACRIFLAVINRP"/>
</dbReference>
<dbReference type="EMBL" id="JBHULS010000004">
    <property type="protein sequence ID" value="MFD2552244.1"/>
    <property type="molecule type" value="Genomic_DNA"/>
</dbReference>
<dbReference type="RefSeq" id="WP_376894168.1">
    <property type="nucleotide sequence ID" value="NZ_JBHULS010000004.1"/>
</dbReference>
<dbReference type="InterPro" id="IPR001036">
    <property type="entry name" value="Acrflvin-R"/>
</dbReference>
<evidence type="ECO:0000256" key="1">
    <source>
        <dbReference type="SAM" id="Phobius"/>
    </source>
</evidence>
<feature type="transmembrane region" description="Helical" evidence="1">
    <location>
        <begin position="682"/>
        <end position="699"/>
    </location>
</feature>
<feature type="transmembrane region" description="Helical" evidence="1">
    <location>
        <begin position="1102"/>
        <end position="1121"/>
    </location>
</feature>
<feature type="transmembrane region" description="Helical" evidence="1">
    <location>
        <begin position="1170"/>
        <end position="1189"/>
    </location>
</feature>
<feature type="transmembrane region" description="Helical" evidence="1">
    <location>
        <begin position="390"/>
        <end position="409"/>
    </location>
</feature>
<keyword evidence="1" id="KW-0812">Transmembrane</keyword>
<protein>
    <submittedName>
        <fullName evidence="2">Efflux RND transporter permease subunit</fullName>
    </submittedName>
</protein>
<feature type="transmembrane region" description="Helical" evidence="1">
    <location>
        <begin position="415"/>
        <end position="435"/>
    </location>
</feature>
<comment type="caution">
    <text evidence="2">The sequence shown here is derived from an EMBL/GenBank/DDBJ whole genome shotgun (WGS) entry which is preliminary data.</text>
</comment>
<evidence type="ECO:0000313" key="3">
    <source>
        <dbReference type="Proteomes" id="UP001597472"/>
    </source>
</evidence>
<dbReference type="PANTHER" id="PTHR32063:SF19">
    <property type="entry name" value="CATION EFFLUX SYSTEM PROTEIN CUSA"/>
    <property type="match status" value="1"/>
</dbReference>
<dbReference type="Pfam" id="PF00873">
    <property type="entry name" value="ACR_tran"/>
    <property type="match status" value="4"/>
</dbReference>
<feature type="transmembrane region" description="Helical" evidence="1">
    <location>
        <begin position="645"/>
        <end position="670"/>
    </location>
</feature>
<dbReference type="Proteomes" id="UP001597472">
    <property type="component" value="Unassembled WGS sequence"/>
</dbReference>
<keyword evidence="3" id="KW-1185">Reference proteome</keyword>
<dbReference type="InterPro" id="IPR027463">
    <property type="entry name" value="AcrB_DN_DC_subdom"/>
</dbReference>
<dbReference type="SUPFAM" id="SSF82714">
    <property type="entry name" value="Multidrug efflux transporter AcrB TolC docking domain, DN and DC subdomains"/>
    <property type="match status" value="2"/>
</dbReference>
<keyword evidence="1" id="KW-0472">Membrane</keyword>
<reference evidence="3" key="1">
    <citation type="journal article" date="2019" name="Int. J. Syst. Evol. Microbiol.">
        <title>The Global Catalogue of Microorganisms (GCM) 10K type strain sequencing project: providing services to taxonomists for standard genome sequencing and annotation.</title>
        <authorList>
            <consortium name="The Broad Institute Genomics Platform"/>
            <consortium name="The Broad Institute Genome Sequencing Center for Infectious Disease"/>
            <person name="Wu L."/>
            <person name="Ma J."/>
        </authorList>
    </citation>
    <scope>NUCLEOTIDE SEQUENCE [LARGE SCALE GENOMIC DNA]</scope>
    <source>
        <strain evidence="3">KCTC 42587</strain>
    </source>
</reference>
<dbReference type="SUPFAM" id="SSF82693">
    <property type="entry name" value="Multidrug efflux transporter AcrB pore domain, PN1, PN2, PC1 and PC2 subdomains"/>
    <property type="match status" value="2"/>
</dbReference>
<dbReference type="PANTHER" id="PTHR32063">
    <property type="match status" value="1"/>
</dbReference>
<dbReference type="Gene3D" id="3.30.2090.10">
    <property type="entry name" value="Multidrug efflux transporter AcrB TolC docking domain, DN and DC subdomains"/>
    <property type="match status" value="2"/>
</dbReference>
<gene>
    <name evidence="2" type="ORF">ACFSQP_10490</name>
</gene>
<evidence type="ECO:0000313" key="2">
    <source>
        <dbReference type="EMBL" id="MFD2552244.1"/>
    </source>
</evidence>
<sequence length="1298" mass="144175">MLNRSIKFFIENKLVAVLLLILFIGWGTVNAPFNWDTGFLPSNPVAVDAIPDIGENQQIVFTSWEGRSPQDIEDQITYPLTTSLLGIPGVKTIRSSSMFGVSSIYIIFEEDIEFYWSRSRILEKLNSLSSGLLPDGVNPTLGPDATGLGQIFWYTLEGRDKNGKVTGGWDLHELRSIQDYYVKYALSSASGVSEVASIGGYVQEYQVDVNPELMRQYDIGLHQVVKAVKASNKEIGVQTLEINQVEYLVRGLGYIKSISDLENAVVSSKNYTSIRIKDIAKVSLGPAARRGILDKEGAEVVGGVVVSRYGANPMEVINNVKDKINQLSAGLPSKVLADGSTSQVTIVPFYDRTELIQETIGTLNEALTLQILITVLVIIVMVFNLRASVLISGLLPVAVLTVFIAMKLFDVDANIVALSGIAIAIGTMVDVGVILSENIIRHLDAESENVIPTERLTSDEEREFSEAKSHDEVLHAVQKDKRSINQIVYNATSEVSGAILTAVLTTIISFIPVFTMIGSEGKLFRPLAFTKTFALIASIVVALFLIPPFAAFLFRRKPIRKHVALIINLALIIAGITGVIYGYWLGIILIAYGIVNLHKLFNFLPLENLAFGKTLLAKANGLISVVAIVFLLAEYWRPLGVDKSIFWNLVFVGVICFGLLSVFTIFRRYYTRILRWCLDHKLLFLSVPLAIVIAGFFIMKNTGKEFMPSLNEGSFLLMPTSMPHSGIEENKRVLQQLDMAVASIPEIESVVGKAGRTESALDPAPLSMYENIIQYKPEYMLNDNGERGRFKVNDDGLFELKTNVIPTERGTSNEQSHQEILKDDQNDEATRYIASGNSVKRSQLIEDKNGEFYRNWRPEIKSPDDIWNEIVRVTKLPGVTSAPKLQPIETRLVMLQTGMRAPMGIKVKGQDLKQIEAFGVQLETIIKEAEGVKKEAVFADRIVGKPYMLIDINRANIARYGVSIQDVQDILQVAVGGMVLTQTVEGRERYGVRVRYPRELRANPSDLEQIYIPSATGNPVPLSKLAAIRYEQGPQVIKSEDTFLVGYVLFDKLDGFAEVTVVENAQALIQQKIDSGQLIVPKGINYQFTGTYENQLRAEKTLSVVVPLALAIIFIILYFQFRSVTTSLMVFTGIAVAFAGGFIMIWLYGQDWFLNFNFFGENMRDLFQMHPINLSVAVWVGFIALFGIATDDGVVMATYLTQTFEKNTPENRSEIRASIVEAGEKRIRPCLMTTATTILALLPILTSTGRGSDIMIPMAIPSFGGMLIALITLFVVPVLYSWRAELVIYRIKKKENRE</sequence>
<dbReference type="Gene3D" id="1.20.1640.10">
    <property type="entry name" value="Multidrug efflux transporter AcrB transmembrane domain"/>
    <property type="match status" value="2"/>
</dbReference>
<feature type="transmembrane region" description="Helical" evidence="1">
    <location>
        <begin position="366"/>
        <end position="383"/>
    </location>
</feature>
<feature type="transmembrane region" description="Helical" evidence="1">
    <location>
        <begin position="1127"/>
        <end position="1149"/>
    </location>
</feature>
<feature type="transmembrane region" description="Helical" evidence="1">
    <location>
        <begin position="1254"/>
        <end position="1282"/>
    </location>
</feature>
<feature type="transmembrane region" description="Helical" evidence="1">
    <location>
        <begin position="487"/>
        <end position="513"/>
    </location>
</feature>
<dbReference type="Gene3D" id="3.30.70.1430">
    <property type="entry name" value="Multidrug efflux transporter AcrB pore domain"/>
    <property type="match status" value="1"/>
</dbReference>
<keyword evidence="1" id="KW-1133">Transmembrane helix</keyword>
<proteinExistence type="predicted"/>
<feature type="transmembrane region" description="Helical" evidence="1">
    <location>
        <begin position="615"/>
        <end position="633"/>
    </location>
</feature>
<dbReference type="SUPFAM" id="SSF82866">
    <property type="entry name" value="Multidrug efflux transporter AcrB transmembrane domain"/>
    <property type="match status" value="2"/>
</dbReference>
<feature type="transmembrane region" description="Helical" evidence="1">
    <location>
        <begin position="533"/>
        <end position="554"/>
    </location>
</feature>
<feature type="transmembrane region" description="Helical" evidence="1">
    <location>
        <begin position="566"/>
        <end position="595"/>
    </location>
</feature>
<organism evidence="2 3">
    <name type="scientific">Bizionia sediminis</name>
    <dbReference type="NCBI Taxonomy" id="1737064"/>
    <lineage>
        <taxon>Bacteria</taxon>
        <taxon>Pseudomonadati</taxon>
        <taxon>Bacteroidota</taxon>
        <taxon>Flavobacteriia</taxon>
        <taxon>Flavobacteriales</taxon>
        <taxon>Flavobacteriaceae</taxon>
        <taxon>Bizionia</taxon>
    </lineage>
</organism>
<accession>A0ABW5KUD1</accession>
<name>A0ABW5KUD1_9FLAO</name>